<sequence>MPGRPTPETGRPKSTAQSNACGGSGPQPRHLGPGRRQGYTDQRDDGVRPGRPMGHSTPRTTSEPAVIHTPWSHMVRGSAQSVGPGMAQRCGQRRGSQRLTA</sequence>
<protein>
    <submittedName>
        <fullName evidence="2">Uncharacterized protein</fullName>
    </submittedName>
</protein>
<evidence type="ECO:0000313" key="3">
    <source>
        <dbReference type="Proteomes" id="UP001066276"/>
    </source>
</evidence>
<dbReference type="EMBL" id="JANPWB010000016">
    <property type="protein sequence ID" value="KAJ1081083.1"/>
    <property type="molecule type" value="Genomic_DNA"/>
</dbReference>
<keyword evidence="3" id="KW-1185">Reference proteome</keyword>
<proteinExistence type="predicted"/>
<feature type="compositionally biased region" description="Polar residues" evidence="1">
    <location>
        <begin position="12"/>
        <end position="21"/>
    </location>
</feature>
<feature type="region of interest" description="Disordered" evidence="1">
    <location>
        <begin position="1"/>
        <end position="101"/>
    </location>
</feature>
<name>A0AAV7KQH9_PLEWA</name>
<dbReference type="Proteomes" id="UP001066276">
    <property type="component" value="Chromosome 12"/>
</dbReference>
<accession>A0AAV7KQH9</accession>
<evidence type="ECO:0000256" key="1">
    <source>
        <dbReference type="SAM" id="MobiDB-lite"/>
    </source>
</evidence>
<comment type="caution">
    <text evidence="2">The sequence shown here is derived from an EMBL/GenBank/DDBJ whole genome shotgun (WGS) entry which is preliminary data.</text>
</comment>
<gene>
    <name evidence="2" type="ORF">NDU88_001267</name>
</gene>
<reference evidence="2" key="1">
    <citation type="journal article" date="2022" name="bioRxiv">
        <title>Sequencing and chromosome-scale assembly of the giantPleurodeles waltlgenome.</title>
        <authorList>
            <person name="Brown T."/>
            <person name="Elewa A."/>
            <person name="Iarovenko S."/>
            <person name="Subramanian E."/>
            <person name="Araus A.J."/>
            <person name="Petzold A."/>
            <person name="Susuki M."/>
            <person name="Suzuki K.-i.T."/>
            <person name="Hayashi T."/>
            <person name="Toyoda A."/>
            <person name="Oliveira C."/>
            <person name="Osipova E."/>
            <person name="Leigh N.D."/>
            <person name="Simon A."/>
            <person name="Yun M.H."/>
        </authorList>
    </citation>
    <scope>NUCLEOTIDE SEQUENCE</scope>
    <source>
        <strain evidence="2">20211129_DDA</strain>
        <tissue evidence="2">Liver</tissue>
    </source>
</reference>
<evidence type="ECO:0000313" key="2">
    <source>
        <dbReference type="EMBL" id="KAJ1081083.1"/>
    </source>
</evidence>
<feature type="compositionally biased region" description="Basic residues" evidence="1">
    <location>
        <begin position="91"/>
        <end position="101"/>
    </location>
</feature>
<dbReference type="AlphaFoldDB" id="A0AAV7KQH9"/>
<organism evidence="2 3">
    <name type="scientific">Pleurodeles waltl</name>
    <name type="common">Iberian ribbed newt</name>
    <dbReference type="NCBI Taxonomy" id="8319"/>
    <lineage>
        <taxon>Eukaryota</taxon>
        <taxon>Metazoa</taxon>
        <taxon>Chordata</taxon>
        <taxon>Craniata</taxon>
        <taxon>Vertebrata</taxon>
        <taxon>Euteleostomi</taxon>
        <taxon>Amphibia</taxon>
        <taxon>Batrachia</taxon>
        <taxon>Caudata</taxon>
        <taxon>Salamandroidea</taxon>
        <taxon>Salamandridae</taxon>
        <taxon>Pleurodelinae</taxon>
        <taxon>Pleurodeles</taxon>
    </lineage>
</organism>